<dbReference type="PANTHER" id="PTHR37418">
    <property type="entry name" value="3-KETO-5-AMINOHEXANOATE CLEAVAGE ENZYME-RELATED"/>
    <property type="match status" value="1"/>
</dbReference>
<dbReference type="AlphaFoldDB" id="A0A6B1DQD8"/>
<dbReference type="Pfam" id="PF05853">
    <property type="entry name" value="BKACE"/>
    <property type="match status" value="1"/>
</dbReference>
<sequence>MTPVIISAALVGSQPTKEMNPAVPYSPKEIANSAIEAHAAGAAIVHVHVREPDTGKATSALDLFRETVDRIRAACPVLVNLTTSGYNLAGQDTEHRLEVLGLCPDICSLDAGTFNLGERPFLNTPDWAREAARRMGEADIKPELEVFDVGHIEQANALVREGLVAAPPWYQLCMGIRWGIPATIDNLLFMHRQLPPDAIWSVLGVGRNQLEMTTVAPLLGGHVRVGFEDNLYYARGVLAESNAQLVTRAVRILRLLNLEPATVTEATAILGLPGRGRLPSD</sequence>
<dbReference type="GO" id="GO:0043720">
    <property type="term" value="F:3-keto-5-aminohexanoate cleavage activity"/>
    <property type="evidence" value="ECO:0007669"/>
    <property type="project" value="InterPro"/>
</dbReference>
<reference evidence="5" key="1">
    <citation type="submission" date="2019-09" db="EMBL/GenBank/DDBJ databases">
        <title>Characterisation of the sponge microbiome using genome-centric metagenomics.</title>
        <authorList>
            <person name="Engelberts J.P."/>
            <person name="Robbins S.J."/>
            <person name="De Goeij J.M."/>
            <person name="Aranda M."/>
            <person name="Bell S.C."/>
            <person name="Webster N.S."/>
        </authorList>
    </citation>
    <scope>NUCLEOTIDE SEQUENCE</scope>
    <source>
        <strain evidence="5">SB0662_bin_9</strain>
    </source>
</reference>
<proteinExistence type="predicted"/>
<keyword evidence="2" id="KW-0808">Transferase</keyword>
<evidence type="ECO:0000256" key="3">
    <source>
        <dbReference type="ARBA" id="ARBA00022723"/>
    </source>
</evidence>
<keyword evidence="3" id="KW-0479">Metal-binding</keyword>
<protein>
    <submittedName>
        <fullName evidence="5">3-keto-5-aminohexanoate cleavage protein</fullName>
    </submittedName>
</protein>
<comment type="cofactor">
    <cofactor evidence="1">
        <name>Zn(2+)</name>
        <dbReference type="ChEBI" id="CHEBI:29105"/>
    </cofactor>
</comment>
<organism evidence="5">
    <name type="scientific">Caldilineaceae bacterium SB0662_bin_9</name>
    <dbReference type="NCBI Taxonomy" id="2605258"/>
    <lineage>
        <taxon>Bacteria</taxon>
        <taxon>Bacillati</taxon>
        <taxon>Chloroflexota</taxon>
        <taxon>Caldilineae</taxon>
        <taxon>Caldilineales</taxon>
        <taxon>Caldilineaceae</taxon>
    </lineage>
</organism>
<evidence type="ECO:0000313" key="5">
    <source>
        <dbReference type="EMBL" id="MYD89026.1"/>
    </source>
</evidence>
<accession>A0A6B1DQD8</accession>
<dbReference type="PANTHER" id="PTHR37418:SF2">
    <property type="entry name" value="3-KETO-5-AMINOHEXANOATE CLEAVAGE ENZYME"/>
    <property type="match status" value="1"/>
</dbReference>
<comment type="caution">
    <text evidence="5">The sequence shown here is derived from an EMBL/GenBank/DDBJ whole genome shotgun (WGS) entry which is preliminary data.</text>
</comment>
<evidence type="ECO:0000256" key="4">
    <source>
        <dbReference type="ARBA" id="ARBA00022833"/>
    </source>
</evidence>
<dbReference type="InterPro" id="IPR008567">
    <property type="entry name" value="BKACE"/>
</dbReference>
<gene>
    <name evidence="5" type="ORF">F4Y08_01625</name>
</gene>
<evidence type="ECO:0000256" key="2">
    <source>
        <dbReference type="ARBA" id="ARBA00022679"/>
    </source>
</evidence>
<keyword evidence="4" id="KW-0862">Zinc</keyword>
<name>A0A6B1DQD8_9CHLR</name>
<dbReference type="Gene3D" id="3.20.20.70">
    <property type="entry name" value="Aldolase class I"/>
    <property type="match status" value="1"/>
</dbReference>
<dbReference type="GO" id="GO:0046872">
    <property type="term" value="F:metal ion binding"/>
    <property type="evidence" value="ECO:0007669"/>
    <property type="project" value="UniProtKB-KW"/>
</dbReference>
<dbReference type="EMBL" id="VXPY01000013">
    <property type="protein sequence ID" value="MYD89026.1"/>
    <property type="molecule type" value="Genomic_DNA"/>
</dbReference>
<dbReference type="InterPro" id="IPR013785">
    <property type="entry name" value="Aldolase_TIM"/>
</dbReference>
<evidence type="ECO:0000256" key="1">
    <source>
        <dbReference type="ARBA" id="ARBA00001947"/>
    </source>
</evidence>